<feature type="signal peptide" evidence="1">
    <location>
        <begin position="1"/>
        <end position="27"/>
    </location>
</feature>
<feature type="chain" id="PRO_5014380802" evidence="1">
    <location>
        <begin position="28"/>
        <end position="100"/>
    </location>
</feature>
<name>A0A2K1R4P9_POPTR</name>
<keyword evidence="1" id="KW-0732">Signal</keyword>
<sequence length="100" mass="11491">MNEQRNIVHLLIAFNLLASFSFPDVLASMKYESIVQKRNNQLIQWDPPTSDKVDDSKVDLVSQPFKDDLELQIPENEEHGWNGKYEHSAYAAINGMEKAK</sequence>
<accession>A0A2K1R4P9</accession>
<dbReference type="STRING" id="3694.A0A2K1R4P9"/>
<evidence type="ECO:0000313" key="2">
    <source>
        <dbReference type="EMBL" id="PNS22265.1"/>
    </source>
</evidence>
<proteinExistence type="predicted"/>
<evidence type="ECO:0000256" key="1">
    <source>
        <dbReference type="SAM" id="SignalP"/>
    </source>
</evidence>
<reference evidence="2" key="2">
    <citation type="submission" date="2017-07" db="EMBL/GenBank/DDBJ databases">
        <title>WGS assembly of Populus trichocarpa.</title>
        <authorList>
            <person name="Tuskan G."/>
            <person name="Difazio S."/>
            <person name="Jansson S."/>
            <person name="Bohlmann J."/>
            <person name="Grigoriev I."/>
            <person name="Hellsten U."/>
            <person name="Putnam N."/>
            <person name="Ralph S."/>
            <person name="Rombauts S."/>
            <person name="Salamov A."/>
            <person name="Schein J."/>
            <person name="Sterck L."/>
            <person name="Aerts A."/>
            <person name="Bhalerao R."/>
            <person name="Bhalerao R."/>
            <person name="Blaudez D."/>
            <person name="Boerjan W."/>
            <person name="Brun A."/>
            <person name="Brunner A."/>
            <person name="Busov V."/>
            <person name="Campbell M."/>
            <person name="Carlson J."/>
            <person name="Chalot M."/>
            <person name="Chapman J."/>
            <person name="Chen G."/>
            <person name="Cooper D."/>
            <person name="Coutinho P."/>
            <person name="Couturier J."/>
            <person name="Covert S."/>
            <person name="Cronk Q."/>
            <person name="Cunningham R."/>
            <person name="Davis J."/>
            <person name="Degroeve S."/>
            <person name="Dejardin A."/>
            <person name="Depamphilis C."/>
            <person name="Detter J."/>
            <person name="Dirks B."/>
            <person name="Dubchak I."/>
            <person name="Duplessis S."/>
            <person name="Ehlting J."/>
            <person name="Ellis B."/>
            <person name="Gendler K."/>
            <person name="Goodstein D."/>
            <person name="Gribskov M."/>
            <person name="Grimwood J."/>
            <person name="Groover A."/>
            <person name="Gunter L."/>
            <person name="Hamberger B."/>
            <person name="Heinze B."/>
            <person name="Helariutta Y."/>
            <person name="Henrissat B."/>
            <person name="Holligan D."/>
            <person name="Holt R."/>
            <person name="Huang W."/>
            <person name="Islam-Faridi N."/>
            <person name="Jones S."/>
            <person name="Jones-Rhoades M."/>
            <person name="Jorgensen R."/>
            <person name="Joshi C."/>
            <person name="Kangasjarvi J."/>
            <person name="Karlsson J."/>
            <person name="Kelleher C."/>
            <person name="Kirkpatrick R."/>
            <person name="Kirst M."/>
            <person name="Kohler A."/>
            <person name="Kalluri U."/>
            <person name="Larimer F."/>
            <person name="Leebens-Mack J."/>
            <person name="Leple J."/>
            <person name="Locascio P."/>
            <person name="Lou Y."/>
            <person name="Lucas S."/>
            <person name="Martin F."/>
            <person name="Montanini B."/>
            <person name="Napoli C."/>
            <person name="Nelson D."/>
            <person name="Nelson C."/>
            <person name="Nieminen K."/>
            <person name="Nilsson O."/>
            <person name="Pereda V."/>
            <person name="Peter G."/>
            <person name="Philippe R."/>
            <person name="Pilate G."/>
            <person name="Poliakov A."/>
            <person name="Razumovskaya J."/>
            <person name="Richardson P."/>
            <person name="Rinaldi C."/>
            <person name="Ritland K."/>
            <person name="Rouze P."/>
            <person name="Ryaboy D."/>
            <person name="Schmutz J."/>
            <person name="Schrader J."/>
            <person name="Segerman B."/>
            <person name="Shin H."/>
            <person name="Siddiqui A."/>
            <person name="Sterky F."/>
            <person name="Terry A."/>
            <person name="Tsai C."/>
            <person name="Uberbacher E."/>
            <person name="Unneberg P."/>
            <person name="Vahala J."/>
            <person name="Wall K."/>
            <person name="Wessler S."/>
            <person name="Yang G."/>
            <person name="Yin T."/>
            <person name="Douglas C."/>
            <person name="Marra M."/>
            <person name="Sandberg G."/>
            <person name="Van De Peer Y."/>
            <person name="Rokhsar D."/>
        </authorList>
    </citation>
    <scope>NUCLEOTIDE SEQUENCE</scope>
    <source>
        <strain evidence="2">Nisqually-1</strain>
    </source>
</reference>
<organism evidence="2">
    <name type="scientific">Populus trichocarpa</name>
    <name type="common">Western balsam poplar</name>
    <name type="synonym">Populus balsamifera subsp. trichocarpa</name>
    <dbReference type="NCBI Taxonomy" id="3694"/>
    <lineage>
        <taxon>Eukaryota</taxon>
        <taxon>Viridiplantae</taxon>
        <taxon>Streptophyta</taxon>
        <taxon>Embryophyta</taxon>
        <taxon>Tracheophyta</taxon>
        <taxon>Spermatophyta</taxon>
        <taxon>Magnoliopsida</taxon>
        <taxon>eudicotyledons</taxon>
        <taxon>Gunneridae</taxon>
        <taxon>Pentapetalae</taxon>
        <taxon>rosids</taxon>
        <taxon>fabids</taxon>
        <taxon>Malpighiales</taxon>
        <taxon>Salicaceae</taxon>
        <taxon>Saliceae</taxon>
        <taxon>Populus</taxon>
    </lineage>
</organism>
<dbReference type="InParanoid" id="A0A2K1R4P9"/>
<protein>
    <submittedName>
        <fullName evidence="2">Uncharacterized protein</fullName>
    </submittedName>
</protein>
<gene>
    <name evidence="2" type="ORF">POPTR_T158900</name>
</gene>
<reference evidence="2" key="1">
    <citation type="journal article" date="2006" name="Science">
        <title>The genome of black cottonwood, Populus trichocarpa (Torr. &amp; Gray).</title>
        <authorList>
            <person name="Tuskan G.A."/>
            <person name="Difazio S."/>
            <person name="Jansson S."/>
            <person name="Bohlmann J."/>
            <person name="Grigoriev I."/>
            <person name="Hellsten U."/>
            <person name="Putnam N."/>
            <person name="Ralph S."/>
            <person name="Rombauts S."/>
            <person name="Salamov A."/>
            <person name="Schein J."/>
            <person name="Sterck L."/>
            <person name="Aerts A."/>
            <person name="Bhalerao R.R."/>
            <person name="Bhalerao R.P."/>
            <person name="Blaudez D."/>
            <person name="Boerjan W."/>
            <person name="Brun A."/>
            <person name="Brunner A."/>
            <person name="Busov V."/>
            <person name="Campbell M."/>
            <person name="Carlson J."/>
            <person name="Chalot M."/>
            <person name="Chapman J."/>
            <person name="Chen G.L."/>
            <person name="Cooper D."/>
            <person name="Coutinho P.M."/>
            <person name="Couturier J."/>
            <person name="Covert S."/>
            <person name="Cronk Q."/>
            <person name="Cunningham R."/>
            <person name="Davis J."/>
            <person name="Degroeve S."/>
            <person name="Dejardin A."/>
            <person name="Depamphilis C."/>
            <person name="Detter J."/>
            <person name="Dirks B."/>
            <person name="Dubchak I."/>
            <person name="Duplessis S."/>
            <person name="Ehlting J."/>
            <person name="Ellis B."/>
            <person name="Gendler K."/>
            <person name="Goodstein D."/>
            <person name="Gribskov M."/>
            <person name="Grimwood J."/>
            <person name="Groover A."/>
            <person name="Gunter L."/>
            <person name="Hamberger B."/>
            <person name="Heinze B."/>
            <person name="Helariutta Y."/>
            <person name="Henrissat B."/>
            <person name="Holligan D."/>
            <person name="Holt R."/>
            <person name="Huang W."/>
            <person name="Islam-Faridi N."/>
            <person name="Jones S."/>
            <person name="Jones-Rhoades M."/>
            <person name="Jorgensen R."/>
            <person name="Joshi C."/>
            <person name="Kangasjarvi J."/>
            <person name="Karlsson J."/>
            <person name="Kelleher C."/>
            <person name="Kirkpatrick R."/>
            <person name="Kirst M."/>
            <person name="Kohler A."/>
            <person name="Kalluri U."/>
            <person name="Larimer F."/>
            <person name="Leebens-Mack J."/>
            <person name="Leple J.C."/>
            <person name="Locascio P."/>
            <person name="Lou Y."/>
            <person name="Lucas S."/>
            <person name="Martin F."/>
            <person name="Montanini B."/>
            <person name="Napoli C."/>
            <person name="Nelson D.R."/>
            <person name="Nelson C."/>
            <person name="Nieminen K."/>
            <person name="Nilsson O."/>
            <person name="Pereda V."/>
            <person name="Peter G."/>
            <person name="Philippe R."/>
            <person name="Pilate G."/>
            <person name="Poliakov A."/>
            <person name="Razumovskaya J."/>
            <person name="Richardson P."/>
            <person name="Rinaldi C."/>
            <person name="Ritland K."/>
            <person name="Rouze P."/>
            <person name="Ryaboy D."/>
            <person name="Schmutz J."/>
            <person name="Schrader J."/>
            <person name="Segerman B."/>
            <person name="Shin H."/>
            <person name="Siddiqui A."/>
            <person name="Sterky F."/>
            <person name="Terry A."/>
            <person name="Tsai C.J."/>
            <person name="Uberbacher E."/>
            <person name="Unneberg P."/>
            <person name="Vahala J."/>
            <person name="Wall K."/>
            <person name="Wessler S."/>
            <person name="Yang G."/>
            <person name="Yin T."/>
            <person name="Douglas C."/>
            <person name="Marra M."/>
            <person name="Sandberg G."/>
            <person name="Van de Peer Y."/>
            <person name="Rokhsar D."/>
        </authorList>
    </citation>
    <scope>NUCLEOTIDE SEQUENCE [LARGE SCALE GENOMIC DNA]</scope>
    <source>
        <strain evidence="2">Nisqually-1</strain>
    </source>
</reference>
<dbReference type="EMBL" id="KZ623617">
    <property type="protein sequence ID" value="PNS22265.1"/>
    <property type="molecule type" value="Genomic_DNA"/>
</dbReference>
<dbReference type="ExpressionAtlas" id="A0A2K1R4P9">
    <property type="expression patterns" value="differential"/>
</dbReference>
<dbReference type="AlphaFoldDB" id="A0A2K1R4P9"/>